<feature type="transmembrane region" description="Helical" evidence="6">
    <location>
        <begin position="241"/>
        <end position="260"/>
    </location>
</feature>
<dbReference type="OrthoDB" id="9815246at2"/>
<evidence type="ECO:0000313" key="7">
    <source>
        <dbReference type="EMBL" id="EHI56022.1"/>
    </source>
</evidence>
<comment type="caution">
    <text evidence="7">The sequence shown here is derived from an EMBL/GenBank/DDBJ whole genome shotgun (WGS) entry which is preliminary data.</text>
</comment>
<keyword evidence="8" id="KW-1185">Reference proteome</keyword>
<keyword evidence="3 6" id="KW-0812">Transmembrane</keyword>
<protein>
    <recommendedName>
        <fullName evidence="9">Cobalt ABC transporter</fullName>
    </recommendedName>
</protein>
<dbReference type="InterPro" id="IPR052770">
    <property type="entry name" value="Cobalt_transport_CbiQ"/>
</dbReference>
<evidence type="ECO:0000256" key="1">
    <source>
        <dbReference type="ARBA" id="ARBA00004651"/>
    </source>
</evidence>
<feature type="transmembrane region" description="Helical" evidence="6">
    <location>
        <begin position="157"/>
        <end position="176"/>
    </location>
</feature>
<dbReference type="GO" id="GO:0006824">
    <property type="term" value="P:cobalt ion transport"/>
    <property type="evidence" value="ECO:0007669"/>
    <property type="project" value="InterPro"/>
</dbReference>
<dbReference type="CDD" id="cd16914">
    <property type="entry name" value="EcfT"/>
    <property type="match status" value="1"/>
</dbReference>
<sequence length="270" mass="30685">MAHKHGGSFSMDMYAFNSKLKYLNPDYKLICSVYMLIITISLNDIYVCIYVLLSMFFINIFLGGLDVFEYISVLSMPLGFLVFAGVALAFGISFEPVGEFYIKAGFFYIYSSKFQIAAAFKIAVRALSCISIMQALILSTMSYEVISALKNMRIPKLIIEIMNLIYRFIFILLDVHENMKNAALSRLGYHNIKSSFITFGSTAGNMFITSLKKADDYYTAMEARSFNGDLNFLQEEKKIRLHHIVAAFVYILSVFAVWAVHVKYLKGVKL</sequence>
<evidence type="ECO:0000256" key="4">
    <source>
        <dbReference type="ARBA" id="ARBA00022989"/>
    </source>
</evidence>
<accession>G5GGW4</accession>
<dbReference type="InterPro" id="IPR003339">
    <property type="entry name" value="ABC/ECF_trnsptr_transmembrane"/>
</dbReference>
<keyword evidence="5 6" id="KW-0472">Membrane</keyword>
<reference evidence="7 8" key="1">
    <citation type="submission" date="2011-08" db="EMBL/GenBank/DDBJ databases">
        <title>The Genome Sequence of Johnsonella ignava ATCC 51276.</title>
        <authorList>
            <consortium name="The Broad Institute Genome Sequencing Platform"/>
            <person name="Earl A."/>
            <person name="Ward D."/>
            <person name="Feldgarden M."/>
            <person name="Gevers D."/>
            <person name="Izard J."/>
            <person name="Blanton J.M."/>
            <person name="Baranova O.V."/>
            <person name="Dewhirst F.E."/>
            <person name="Young S.K."/>
            <person name="Zeng Q."/>
            <person name="Gargeya S."/>
            <person name="Fitzgerald M."/>
            <person name="Haas B."/>
            <person name="Abouelleil A."/>
            <person name="Alvarado L."/>
            <person name="Arachchi H.M."/>
            <person name="Berlin A."/>
            <person name="Brown A."/>
            <person name="Chapman S.B."/>
            <person name="Chen Z."/>
            <person name="Dunbar C."/>
            <person name="Freedman E."/>
            <person name="Gearin G."/>
            <person name="Gellesch M."/>
            <person name="Goldberg J."/>
            <person name="Griggs A."/>
            <person name="Gujja S."/>
            <person name="Heiman D."/>
            <person name="Howarth C."/>
            <person name="Larson L."/>
            <person name="Lui A."/>
            <person name="MacDonald P.J.P."/>
            <person name="Montmayeur A."/>
            <person name="Murphy C."/>
            <person name="Neiman D."/>
            <person name="Pearson M."/>
            <person name="Priest M."/>
            <person name="Roberts A."/>
            <person name="Saif S."/>
            <person name="Shea T."/>
            <person name="Shenoy N."/>
            <person name="Sisk P."/>
            <person name="Stolte C."/>
            <person name="Sykes S."/>
            <person name="Wortman J."/>
            <person name="Nusbaum C."/>
            <person name="Birren B."/>
        </authorList>
    </citation>
    <scope>NUCLEOTIDE SEQUENCE [LARGE SCALE GENOMIC DNA]</scope>
    <source>
        <strain evidence="7 8">ATCC 51276</strain>
    </source>
</reference>
<evidence type="ECO:0008006" key="9">
    <source>
        <dbReference type="Google" id="ProtNLM"/>
    </source>
</evidence>
<feature type="transmembrane region" description="Helical" evidence="6">
    <location>
        <begin position="114"/>
        <end position="137"/>
    </location>
</feature>
<gene>
    <name evidence="7" type="ORF">HMPREF9333_00804</name>
</gene>
<dbReference type="PANTHER" id="PTHR43723:SF1">
    <property type="entry name" value="COBALT TRANSPORT PROTEIN CBIQ"/>
    <property type="match status" value="1"/>
</dbReference>
<dbReference type="RefSeq" id="WP_005540020.1">
    <property type="nucleotide sequence ID" value="NZ_JH378830.1"/>
</dbReference>
<evidence type="ECO:0000256" key="5">
    <source>
        <dbReference type="ARBA" id="ARBA00023136"/>
    </source>
</evidence>
<evidence type="ECO:0000256" key="3">
    <source>
        <dbReference type="ARBA" id="ARBA00022692"/>
    </source>
</evidence>
<dbReference type="PATRIC" id="fig|679200.3.peg.850"/>
<dbReference type="Pfam" id="PF02361">
    <property type="entry name" value="CbiQ"/>
    <property type="match status" value="1"/>
</dbReference>
<dbReference type="STRING" id="679200.HMPREF9333_00804"/>
<dbReference type="HOGENOM" id="CLU_056469_5_0_9"/>
<dbReference type="eggNOG" id="COG0619">
    <property type="taxonomic scope" value="Bacteria"/>
</dbReference>
<dbReference type="AlphaFoldDB" id="G5GGW4"/>
<evidence type="ECO:0000256" key="6">
    <source>
        <dbReference type="SAM" id="Phobius"/>
    </source>
</evidence>
<keyword evidence="2" id="KW-1003">Cell membrane</keyword>
<dbReference type="InterPro" id="IPR012809">
    <property type="entry name" value="ECF_CbiQ"/>
</dbReference>
<organism evidence="7 8">
    <name type="scientific">Johnsonella ignava ATCC 51276</name>
    <dbReference type="NCBI Taxonomy" id="679200"/>
    <lineage>
        <taxon>Bacteria</taxon>
        <taxon>Bacillati</taxon>
        <taxon>Bacillota</taxon>
        <taxon>Clostridia</taxon>
        <taxon>Lachnospirales</taxon>
        <taxon>Lachnospiraceae</taxon>
        <taxon>Johnsonella</taxon>
    </lineage>
</organism>
<feature type="transmembrane region" description="Helical" evidence="6">
    <location>
        <begin position="70"/>
        <end position="94"/>
    </location>
</feature>
<evidence type="ECO:0000313" key="8">
    <source>
        <dbReference type="Proteomes" id="UP000003011"/>
    </source>
</evidence>
<keyword evidence="4 6" id="KW-1133">Transmembrane helix</keyword>
<comment type="subcellular location">
    <subcellularLocation>
        <location evidence="1">Cell membrane</location>
        <topology evidence="1">Multi-pass membrane protein</topology>
    </subcellularLocation>
</comment>
<evidence type="ECO:0000256" key="2">
    <source>
        <dbReference type="ARBA" id="ARBA00022475"/>
    </source>
</evidence>
<dbReference type="EMBL" id="ACZL01000014">
    <property type="protein sequence ID" value="EHI56022.1"/>
    <property type="molecule type" value="Genomic_DNA"/>
</dbReference>
<dbReference type="PANTHER" id="PTHR43723">
    <property type="entry name" value="COBALT TRANSPORT PROTEIN CBIQ"/>
    <property type="match status" value="1"/>
</dbReference>
<dbReference type="GO" id="GO:0043190">
    <property type="term" value="C:ATP-binding cassette (ABC) transporter complex"/>
    <property type="evidence" value="ECO:0007669"/>
    <property type="project" value="InterPro"/>
</dbReference>
<dbReference type="NCBIfam" id="TIGR02454">
    <property type="entry name" value="ECF_T_CbiQ"/>
    <property type="match status" value="1"/>
</dbReference>
<name>G5GGW4_9FIRM</name>
<feature type="transmembrane region" description="Helical" evidence="6">
    <location>
        <begin position="29"/>
        <end position="58"/>
    </location>
</feature>
<dbReference type="Proteomes" id="UP000003011">
    <property type="component" value="Unassembled WGS sequence"/>
</dbReference>
<proteinExistence type="predicted"/>